<dbReference type="PANTHER" id="PTHR23272">
    <property type="entry name" value="BED FINGER-RELATED"/>
    <property type="match status" value="1"/>
</dbReference>
<feature type="region of interest" description="Disordered" evidence="1">
    <location>
        <begin position="1"/>
        <end position="20"/>
    </location>
</feature>
<protein>
    <recommendedName>
        <fullName evidence="2">hAT-like transposase RNase-H fold domain-containing protein</fullName>
    </recommendedName>
</protein>
<evidence type="ECO:0000259" key="2">
    <source>
        <dbReference type="Pfam" id="PF14372"/>
    </source>
</evidence>
<reference evidence="3 4" key="1">
    <citation type="journal article" date="2023" name="G3 (Bethesda)">
        <title>A chromosome-length genome assembly and annotation of blackberry (Rubus argutus, cv. 'Hillquist').</title>
        <authorList>
            <person name="Bruna T."/>
            <person name="Aryal R."/>
            <person name="Dudchenko O."/>
            <person name="Sargent D.J."/>
            <person name="Mead D."/>
            <person name="Buti M."/>
            <person name="Cavallini A."/>
            <person name="Hytonen T."/>
            <person name="Andres J."/>
            <person name="Pham M."/>
            <person name="Weisz D."/>
            <person name="Mascagni F."/>
            <person name="Usai G."/>
            <person name="Natali L."/>
            <person name="Bassil N."/>
            <person name="Fernandez G.E."/>
            <person name="Lomsadze A."/>
            <person name="Armour M."/>
            <person name="Olukolu B."/>
            <person name="Poorten T."/>
            <person name="Britton C."/>
            <person name="Davik J."/>
            <person name="Ashrafi H."/>
            <person name="Aiden E.L."/>
            <person name="Borodovsky M."/>
            <person name="Worthington M."/>
        </authorList>
    </citation>
    <scope>NUCLEOTIDE SEQUENCE [LARGE SCALE GENOMIC DNA]</scope>
    <source>
        <strain evidence="3">PI 553951</strain>
    </source>
</reference>
<name>A0AAW1XG48_RUBAR</name>
<dbReference type="Pfam" id="PF14372">
    <property type="entry name" value="hAT-like_RNase-H"/>
    <property type="match status" value="1"/>
</dbReference>
<dbReference type="SUPFAM" id="SSF53098">
    <property type="entry name" value="Ribonuclease H-like"/>
    <property type="match status" value="1"/>
</dbReference>
<organism evidence="3 4">
    <name type="scientific">Rubus argutus</name>
    <name type="common">Southern blackberry</name>
    <dbReference type="NCBI Taxonomy" id="59490"/>
    <lineage>
        <taxon>Eukaryota</taxon>
        <taxon>Viridiplantae</taxon>
        <taxon>Streptophyta</taxon>
        <taxon>Embryophyta</taxon>
        <taxon>Tracheophyta</taxon>
        <taxon>Spermatophyta</taxon>
        <taxon>Magnoliopsida</taxon>
        <taxon>eudicotyledons</taxon>
        <taxon>Gunneridae</taxon>
        <taxon>Pentapetalae</taxon>
        <taxon>rosids</taxon>
        <taxon>fabids</taxon>
        <taxon>Rosales</taxon>
        <taxon>Rosaceae</taxon>
        <taxon>Rosoideae</taxon>
        <taxon>Rosoideae incertae sedis</taxon>
        <taxon>Rubus</taxon>
    </lineage>
</organism>
<dbReference type="EMBL" id="JBEDUW010000003">
    <property type="protein sequence ID" value="KAK9935866.1"/>
    <property type="molecule type" value="Genomic_DNA"/>
</dbReference>
<accession>A0AAW1XG48</accession>
<feature type="domain" description="hAT-like transposase RNase-H fold" evidence="2">
    <location>
        <begin position="177"/>
        <end position="251"/>
    </location>
</feature>
<proteinExistence type="predicted"/>
<gene>
    <name evidence="3" type="ORF">M0R45_012740</name>
</gene>
<sequence>MPKLAFKKSKKRLGGKQNDVSVVASSTRTSASVQAEAVDSVLNVGTQEEAAPTESLSQKVSDTTASRKRSWVWEHFEEYTHKEVVKVKGQEDVVKETRRAKSALKFKKAFARMGEDEDSGFLAYFKEPEELYNEEGELIPNKGNRGKVGPPSEKEWEKAEIFVQFLRVFYEITLRVSASNHPTIHTTFHDVLSIETEINKLFVEPEMATGSEVEKVLTEMAANMNAKFLKYYGSFKDLNPLVFMGLVLDPSWLRGNDICCIEDAPCIQDTEFYEKCEKEHSSSSSSVTSCPPPKSKGTKNSGELQNVEVIDDDEDDEGEDDEETKFSRFSIYFVAVELLQRCM</sequence>
<evidence type="ECO:0000256" key="1">
    <source>
        <dbReference type="SAM" id="MobiDB-lite"/>
    </source>
</evidence>
<evidence type="ECO:0000313" key="4">
    <source>
        <dbReference type="Proteomes" id="UP001457282"/>
    </source>
</evidence>
<evidence type="ECO:0000313" key="3">
    <source>
        <dbReference type="EMBL" id="KAK9935866.1"/>
    </source>
</evidence>
<dbReference type="InterPro" id="IPR012337">
    <property type="entry name" value="RNaseH-like_sf"/>
</dbReference>
<feature type="compositionally biased region" description="Acidic residues" evidence="1">
    <location>
        <begin position="309"/>
        <end position="323"/>
    </location>
</feature>
<dbReference type="AlphaFoldDB" id="A0AAW1XG48"/>
<dbReference type="PANTHER" id="PTHR23272:SF193">
    <property type="entry name" value="OS07G0624100 PROTEIN"/>
    <property type="match status" value="1"/>
</dbReference>
<feature type="compositionally biased region" description="Basic residues" evidence="1">
    <location>
        <begin position="1"/>
        <end position="14"/>
    </location>
</feature>
<dbReference type="GO" id="GO:0003677">
    <property type="term" value="F:DNA binding"/>
    <property type="evidence" value="ECO:0007669"/>
    <property type="project" value="InterPro"/>
</dbReference>
<feature type="region of interest" description="Disordered" evidence="1">
    <location>
        <begin position="282"/>
        <end position="324"/>
    </location>
</feature>
<dbReference type="Proteomes" id="UP001457282">
    <property type="component" value="Unassembled WGS sequence"/>
</dbReference>
<keyword evidence="4" id="KW-1185">Reference proteome</keyword>
<dbReference type="InterPro" id="IPR025525">
    <property type="entry name" value="hAT-like_transposase_RNase-H"/>
</dbReference>
<comment type="caution">
    <text evidence="3">The sequence shown here is derived from an EMBL/GenBank/DDBJ whole genome shotgun (WGS) entry which is preliminary data.</text>
</comment>